<organism evidence="1 2">
    <name type="scientific">Heterorhabditis bacteriophora</name>
    <name type="common">Entomopathogenic nematode worm</name>
    <dbReference type="NCBI Taxonomy" id="37862"/>
    <lineage>
        <taxon>Eukaryota</taxon>
        <taxon>Metazoa</taxon>
        <taxon>Ecdysozoa</taxon>
        <taxon>Nematoda</taxon>
        <taxon>Chromadorea</taxon>
        <taxon>Rhabditida</taxon>
        <taxon>Rhabditina</taxon>
        <taxon>Rhabditomorpha</taxon>
        <taxon>Strongyloidea</taxon>
        <taxon>Heterorhabditidae</taxon>
        <taxon>Heterorhabditis</taxon>
    </lineage>
</organism>
<protein>
    <submittedName>
        <fullName evidence="2">Recep_L_domain domain-containing protein</fullName>
    </submittedName>
</protein>
<dbReference type="WBParaSite" id="Hba_06936">
    <property type="protein sequence ID" value="Hba_06936"/>
    <property type="gene ID" value="Hba_06936"/>
</dbReference>
<dbReference type="Proteomes" id="UP000095283">
    <property type="component" value="Unplaced"/>
</dbReference>
<evidence type="ECO:0000313" key="1">
    <source>
        <dbReference type="Proteomes" id="UP000095283"/>
    </source>
</evidence>
<sequence>MLSIQFLLRYPILNFGDIFIDNAVVFGGVKLKDKVRNTKIHGFQVHTFNSVDAMDSFGSCYFLYGCLFFKRLNSVRAITMSYLGFGTSTLSKKCGEMPCSL</sequence>
<accession>A0A1I7WP67</accession>
<dbReference type="AlphaFoldDB" id="A0A1I7WP67"/>
<name>A0A1I7WP67_HETBA</name>
<proteinExistence type="predicted"/>
<keyword evidence="1" id="KW-1185">Reference proteome</keyword>
<evidence type="ECO:0000313" key="2">
    <source>
        <dbReference type="WBParaSite" id="Hba_06936"/>
    </source>
</evidence>
<reference evidence="2" key="1">
    <citation type="submission" date="2016-11" db="UniProtKB">
        <authorList>
            <consortium name="WormBaseParasite"/>
        </authorList>
    </citation>
    <scope>IDENTIFICATION</scope>
</reference>